<dbReference type="InterPro" id="IPR006639">
    <property type="entry name" value="Preselin/SPP"/>
</dbReference>
<keyword evidence="4" id="KW-0378">Hydrolase</keyword>
<dbReference type="AlphaFoldDB" id="A0A1X0R3I6"/>
<feature type="transmembrane region" description="Helical" evidence="9">
    <location>
        <begin position="180"/>
        <end position="205"/>
    </location>
</feature>
<dbReference type="PANTHER" id="PTHR12174">
    <property type="entry name" value="SIGNAL PEPTIDE PEPTIDASE"/>
    <property type="match status" value="1"/>
</dbReference>
<evidence type="ECO:0000256" key="8">
    <source>
        <dbReference type="SAM" id="MobiDB-lite"/>
    </source>
</evidence>
<dbReference type="Pfam" id="PF04258">
    <property type="entry name" value="Peptidase_A22B"/>
    <property type="match status" value="1"/>
</dbReference>
<evidence type="ECO:0000256" key="7">
    <source>
        <dbReference type="ARBA" id="ARBA00023136"/>
    </source>
</evidence>
<gene>
    <name evidence="10" type="ORF">BCV72DRAFT_228091</name>
</gene>
<keyword evidence="6 9" id="KW-1133">Transmembrane helix</keyword>
<dbReference type="GO" id="GO:0098554">
    <property type="term" value="C:cytoplasmic side of endoplasmic reticulum membrane"/>
    <property type="evidence" value="ECO:0007669"/>
    <property type="project" value="TreeGrafter"/>
</dbReference>
<feature type="transmembrane region" description="Helical" evidence="9">
    <location>
        <begin position="99"/>
        <end position="119"/>
    </location>
</feature>
<comment type="subcellular location">
    <subcellularLocation>
        <location evidence="1">Endoplasmic reticulum membrane</location>
        <topology evidence="1">Multi-pass membrane protein</topology>
    </subcellularLocation>
</comment>
<dbReference type="VEuPathDB" id="FungiDB:BCV72DRAFT_228091"/>
<feature type="transmembrane region" description="Helical" evidence="9">
    <location>
        <begin position="148"/>
        <end position="168"/>
    </location>
</feature>
<sequence>MPQYFNTTDDWLTLIGASLALLALAMVPICIGSSISLQMMKTPSKKKIMFANTMDEDEVKTQVLSSRHALFFPIVGFIALFYTYLALKAIDPEYINEGIAIMTSILSTALMSNTILLVAKNNIPNQWLEKIDDYQFSFSRRGQAMCELHVTVIHLFIFAISIAFSITYAVTQHWAIGDLFAVSLIINAIGFLTVDSFCTGFILLCGMLIHDLLWLSGSETIVGIIESFSGAPTNIVWPRYIETFVLNKLVQENQLFTTFSITDIIIPGIFVAYCLRFDRERAWNKGVTSDEFDKPFYNAAVVAYAAGAGASIIAVHLTKRAQSALLYITPALLLSVLLTAIKERNLREVTDMAPFIQSIKKLNFMAERDERPERFVPRSPSTSGKNGKSRSSKTGRSRTRSVSKGKRTRSKTSKPVDATLPASTGISDIDVTVRSSPESTKQGIVNGHEHQITSDNSRKRYSSRISKKKQLEDYIETA</sequence>
<dbReference type="GO" id="GO:0098553">
    <property type="term" value="C:lumenal side of endoplasmic reticulum membrane"/>
    <property type="evidence" value="ECO:0007669"/>
    <property type="project" value="TreeGrafter"/>
</dbReference>
<feature type="compositionally biased region" description="Basic residues" evidence="8">
    <location>
        <begin position="459"/>
        <end position="468"/>
    </location>
</feature>
<comment type="similarity">
    <text evidence="2">Belongs to the peptidase A22B family.</text>
</comment>
<evidence type="ECO:0000256" key="9">
    <source>
        <dbReference type="SAM" id="Phobius"/>
    </source>
</evidence>
<evidence type="ECO:0000256" key="5">
    <source>
        <dbReference type="ARBA" id="ARBA00022824"/>
    </source>
</evidence>
<evidence type="ECO:0000256" key="4">
    <source>
        <dbReference type="ARBA" id="ARBA00022801"/>
    </source>
</evidence>
<feature type="transmembrane region" description="Helical" evidence="9">
    <location>
        <begin position="69"/>
        <end position="87"/>
    </location>
</feature>
<feature type="transmembrane region" description="Helical" evidence="9">
    <location>
        <begin position="255"/>
        <end position="275"/>
    </location>
</feature>
<dbReference type="EMBL" id="KV921920">
    <property type="protein sequence ID" value="ORE06590.1"/>
    <property type="molecule type" value="Genomic_DNA"/>
</dbReference>
<feature type="compositionally biased region" description="Basic residues" evidence="8">
    <location>
        <begin position="387"/>
        <end position="412"/>
    </location>
</feature>
<feature type="transmembrane region" description="Helical" evidence="9">
    <location>
        <begin position="296"/>
        <end position="318"/>
    </location>
</feature>
<dbReference type="OrthoDB" id="29661at2759"/>
<dbReference type="GO" id="GO:0033619">
    <property type="term" value="P:membrane protein proteolysis"/>
    <property type="evidence" value="ECO:0007669"/>
    <property type="project" value="TreeGrafter"/>
</dbReference>
<feature type="transmembrane region" description="Helical" evidence="9">
    <location>
        <begin position="12"/>
        <end position="37"/>
    </location>
</feature>
<dbReference type="GO" id="GO:0006465">
    <property type="term" value="P:signal peptide processing"/>
    <property type="evidence" value="ECO:0007669"/>
    <property type="project" value="TreeGrafter"/>
</dbReference>
<reference evidence="10" key="1">
    <citation type="journal article" date="2016" name="Proc. Natl. Acad. Sci. U.S.A.">
        <title>Lipid metabolic changes in an early divergent fungus govern the establishment of a mutualistic symbiosis with endobacteria.</title>
        <authorList>
            <person name="Lastovetsky O.A."/>
            <person name="Gaspar M.L."/>
            <person name="Mondo S.J."/>
            <person name="LaButti K.M."/>
            <person name="Sandor L."/>
            <person name="Grigoriev I.V."/>
            <person name="Henry S.A."/>
            <person name="Pawlowska T.E."/>
        </authorList>
    </citation>
    <scope>NUCLEOTIDE SEQUENCE [LARGE SCALE GENOMIC DNA]</scope>
    <source>
        <strain evidence="10">ATCC 52814</strain>
    </source>
</reference>
<keyword evidence="5" id="KW-0256">Endoplasmic reticulum</keyword>
<evidence type="ECO:0000256" key="2">
    <source>
        <dbReference type="ARBA" id="ARBA00006859"/>
    </source>
</evidence>
<feature type="transmembrane region" description="Helical" evidence="9">
    <location>
        <begin position="324"/>
        <end position="341"/>
    </location>
</feature>
<dbReference type="SMART" id="SM00730">
    <property type="entry name" value="PSN"/>
    <property type="match status" value="1"/>
</dbReference>
<organism evidence="10">
    <name type="scientific">Rhizopus microsporus var. microsporus</name>
    <dbReference type="NCBI Taxonomy" id="86635"/>
    <lineage>
        <taxon>Eukaryota</taxon>
        <taxon>Fungi</taxon>
        <taxon>Fungi incertae sedis</taxon>
        <taxon>Mucoromycota</taxon>
        <taxon>Mucoromycotina</taxon>
        <taxon>Mucoromycetes</taxon>
        <taxon>Mucorales</taxon>
        <taxon>Mucorineae</taxon>
        <taxon>Rhizopodaceae</taxon>
        <taxon>Rhizopus</taxon>
    </lineage>
</organism>
<evidence type="ECO:0008006" key="11">
    <source>
        <dbReference type="Google" id="ProtNLM"/>
    </source>
</evidence>
<dbReference type="PANTHER" id="PTHR12174:SF23">
    <property type="entry name" value="MINOR HISTOCOMPATIBILITY ANTIGEN H13"/>
    <property type="match status" value="1"/>
</dbReference>
<evidence type="ECO:0000256" key="1">
    <source>
        <dbReference type="ARBA" id="ARBA00004477"/>
    </source>
</evidence>
<name>A0A1X0R3I6_RHIZD</name>
<keyword evidence="7 9" id="KW-0472">Membrane</keyword>
<dbReference type="Proteomes" id="UP000242414">
    <property type="component" value="Unassembled WGS sequence"/>
</dbReference>
<evidence type="ECO:0000256" key="3">
    <source>
        <dbReference type="ARBA" id="ARBA00022692"/>
    </source>
</evidence>
<proteinExistence type="inferred from homology"/>
<feature type="compositionally biased region" description="Basic and acidic residues" evidence="8">
    <location>
        <begin position="447"/>
        <end position="458"/>
    </location>
</feature>
<feature type="compositionally biased region" description="Polar residues" evidence="8">
    <location>
        <begin position="433"/>
        <end position="443"/>
    </location>
</feature>
<protein>
    <recommendedName>
        <fullName evidence="11">Minor histocompatibility antigen H13</fullName>
    </recommendedName>
</protein>
<dbReference type="GO" id="GO:0042500">
    <property type="term" value="F:aspartic endopeptidase activity, intramembrane cleaving"/>
    <property type="evidence" value="ECO:0007669"/>
    <property type="project" value="InterPro"/>
</dbReference>
<feature type="region of interest" description="Disordered" evidence="8">
    <location>
        <begin position="369"/>
        <end position="478"/>
    </location>
</feature>
<feature type="transmembrane region" description="Helical" evidence="9">
    <location>
        <begin position="212"/>
        <end position="235"/>
    </location>
</feature>
<evidence type="ECO:0000256" key="6">
    <source>
        <dbReference type="ARBA" id="ARBA00022989"/>
    </source>
</evidence>
<evidence type="ECO:0000313" key="10">
    <source>
        <dbReference type="EMBL" id="ORE06590.1"/>
    </source>
</evidence>
<dbReference type="InterPro" id="IPR007369">
    <property type="entry name" value="Peptidase_A22B_SPP"/>
</dbReference>
<accession>A0A1X0R3I6</accession>
<keyword evidence="3 9" id="KW-0812">Transmembrane</keyword>